<dbReference type="Proteomes" id="UP000568877">
    <property type="component" value="Unassembled WGS sequence"/>
</dbReference>
<evidence type="ECO:0000313" key="2">
    <source>
        <dbReference type="Proteomes" id="UP000568877"/>
    </source>
</evidence>
<reference evidence="1 2" key="1">
    <citation type="journal article" date="2020" name="Front. Microbiol.">
        <title>Single-cell genomics of novel Actinobacteria with the Wood-Ljungdahl pathway discovered in a serpentinizing system.</title>
        <authorList>
            <person name="Merino N."/>
            <person name="Kawai M."/>
            <person name="Boyd E.S."/>
            <person name="Colman D.R."/>
            <person name="McGlynn S.E."/>
            <person name="Nealson K.H."/>
            <person name="Kurokawa K."/>
            <person name="Hongoh Y."/>
        </authorList>
    </citation>
    <scope>NUCLEOTIDE SEQUENCE [LARGE SCALE GENOMIC DNA]</scope>
    <source>
        <strain evidence="1 2">S42</strain>
    </source>
</reference>
<sequence>MLIDHSVHSIDKLTKHVFSLTYFRELERARSQGDKQRAARLSKEYQETSNKFEELEKFEE</sequence>
<evidence type="ECO:0000313" key="1">
    <source>
        <dbReference type="EMBL" id="GFP32826.1"/>
    </source>
</evidence>
<protein>
    <submittedName>
        <fullName evidence="1">Uncharacterized protein</fullName>
    </submittedName>
</protein>
<gene>
    <name evidence="1" type="ORF">HKBW3S42_01133</name>
</gene>
<feature type="non-terminal residue" evidence="1">
    <location>
        <position position="60"/>
    </location>
</feature>
<proteinExistence type="predicted"/>
<organism evidence="1 2">
    <name type="scientific">Candidatus Hakubella thermalkaliphila</name>
    <dbReference type="NCBI Taxonomy" id="2754717"/>
    <lineage>
        <taxon>Bacteria</taxon>
        <taxon>Bacillati</taxon>
        <taxon>Actinomycetota</taxon>
        <taxon>Actinomycetota incertae sedis</taxon>
        <taxon>Candidatus Hakubellales</taxon>
        <taxon>Candidatus Hakubellaceae</taxon>
        <taxon>Candidatus Hakubella</taxon>
    </lineage>
</organism>
<comment type="caution">
    <text evidence="1">The sequence shown here is derived from an EMBL/GenBank/DDBJ whole genome shotgun (WGS) entry which is preliminary data.</text>
</comment>
<dbReference type="EMBL" id="BLSA01000164">
    <property type="protein sequence ID" value="GFP32826.1"/>
    <property type="molecule type" value="Genomic_DNA"/>
</dbReference>
<accession>A0A6V8PP61</accession>
<dbReference type="AlphaFoldDB" id="A0A6V8PP61"/>
<name>A0A6V8PP61_9ACTN</name>